<comment type="caution">
    <text evidence="3">The sequence shown here is derived from an EMBL/GenBank/DDBJ whole genome shotgun (WGS) entry which is preliminary data.</text>
</comment>
<keyword evidence="1" id="KW-0560">Oxidoreductase</keyword>
<evidence type="ECO:0000256" key="1">
    <source>
        <dbReference type="ARBA" id="ARBA00023002"/>
    </source>
</evidence>
<dbReference type="SUPFAM" id="SSF51905">
    <property type="entry name" value="FAD/NAD(P)-binding domain"/>
    <property type="match status" value="1"/>
</dbReference>
<dbReference type="Gene3D" id="3.30.9.10">
    <property type="entry name" value="D-Amino Acid Oxidase, subunit A, domain 2"/>
    <property type="match status" value="1"/>
</dbReference>
<reference evidence="3 4" key="1">
    <citation type="journal article" date="2019" name="Int. J. Syst. Evol. Microbiol.">
        <title>The Global Catalogue of Microorganisms (GCM) 10K type strain sequencing project: providing services to taxonomists for standard genome sequencing and annotation.</title>
        <authorList>
            <consortium name="The Broad Institute Genomics Platform"/>
            <consortium name="The Broad Institute Genome Sequencing Center for Infectious Disease"/>
            <person name="Wu L."/>
            <person name="Ma J."/>
        </authorList>
    </citation>
    <scope>NUCLEOTIDE SEQUENCE [LARGE SCALE GENOMIC DNA]</scope>
    <source>
        <strain evidence="3 4">JCM 14718</strain>
    </source>
</reference>
<feature type="domain" description="FAD dependent oxidoreductase" evidence="2">
    <location>
        <begin position="3"/>
        <end position="350"/>
    </location>
</feature>
<proteinExistence type="predicted"/>
<sequence>MSDVVVVGGGVIGCATAVFLLRGDPGLEVTVVEPDPTYAVAASPRASGGIRQLFSCQENIQLSRYTLDFIDSWPDFADTDLGWRPNGYLFVASSDQAGALRENLLVQQEAGVPAFWLAAAEVADRYPLLATEDLGGAVLSPDDGWLDPYAFLMGFRRAAQRLGARFVRDRVVNFIVRDRKITAVDLASGDVLPAGHVVNAAGCWSAELAARVGLPIPVEPMRRYEHFVRADGDFSLLPFIKDPAGLAVRPAGDGLSVGLVDFTHPGGFDDSIDSSYFDTAVWPALAHRLPALDRARLHSTTVGHYDQNRLDGNAIIGTWPAVLRNFSLASGFSGHGMMHAPGVGRALAELILHGEFRTIDLSRFGYRRIADGRPYPERGIR</sequence>
<evidence type="ECO:0000259" key="2">
    <source>
        <dbReference type="Pfam" id="PF01266"/>
    </source>
</evidence>
<dbReference type="Proteomes" id="UP001500618">
    <property type="component" value="Unassembled WGS sequence"/>
</dbReference>
<accession>A0ABN2I0V7</accession>
<dbReference type="Gene3D" id="3.50.50.60">
    <property type="entry name" value="FAD/NAD(P)-binding domain"/>
    <property type="match status" value="1"/>
</dbReference>
<gene>
    <name evidence="3" type="ORF">GCM10009765_52480</name>
</gene>
<name>A0ABN2I0V7_9ACTN</name>
<dbReference type="RefSeq" id="WP_344313105.1">
    <property type="nucleotide sequence ID" value="NZ_BAAANY010000020.1"/>
</dbReference>
<dbReference type="InterPro" id="IPR036188">
    <property type="entry name" value="FAD/NAD-bd_sf"/>
</dbReference>
<evidence type="ECO:0000313" key="4">
    <source>
        <dbReference type="Proteomes" id="UP001500618"/>
    </source>
</evidence>
<dbReference type="Pfam" id="PF01266">
    <property type="entry name" value="DAO"/>
    <property type="match status" value="1"/>
</dbReference>
<organism evidence="3 4">
    <name type="scientific">Fodinicola feengrottensis</name>
    <dbReference type="NCBI Taxonomy" id="435914"/>
    <lineage>
        <taxon>Bacteria</taxon>
        <taxon>Bacillati</taxon>
        <taxon>Actinomycetota</taxon>
        <taxon>Actinomycetes</taxon>
        <taxon>Mycobacteriales</taxon>
        <taxon>Fodinicola</taxon>
    </lineage>
</organism>
<dbReference type="EMBL" id="BAAANY010000020">
    <property type="protein sequence ID" value="GAA1696711.1"/>
    <property type="molecule type" value="Genomic_DNA"/>
</dbReference>
<keyword evidence="4" id="KW-1185">Reference proteome</keyword>
<dbReference type="PANTHER" id="PTHR13847">
    <property type="entry name" value="SARCOSINE DEHYDROGENASE-RELATED"/>
    <property type="match status" value="1"/>
</dbReference>
<dbReference type="InterPro" id="IPR006076">
    <property type="entry name" value="FAD-dep_OxRdtase"/>
</dbReference>
<evidence type="ECO:0000313" key="3">
    <source>
        <dbReference type="EMBL" id="GAA1696711.1"/>
    </source>
</evidence>
<protein>
    <submittedName>
        <fullName evidence="3">FAD-binding oxidoreductase</fullName>
    </submittedName>
</protein>
<dbReference type="PANTHER" id="PTHR13847:SF287">
    <property type="entry name" value="FAD-DEPENDENT OXIDOREDUCTASE DOMAIN-CONTAINING PROTEIN 1"/>
    <property type="match status" value="1"/>
</dbReference>